<accession>A0A402D2M6</accession>
<protein>
    <submittedName>
        <fullName evidence="1">Uncharacterized protein</fullName>
    </submittedName>
</protein>
<gene>
    <name evidence="1" type="ORF">CCAX7_19860</name>
</gene>
<dbReference type="Proteomes" id="UP000287394">
    <property type="component" value="Chromosome"/>
</dbReference>
<keyword evidence="2" id="KW-1185">Reference proteome</keyword>
<dbReference type="EMBL" id="AP025739">
    <property type="protein sequence ID" value="BDI29935.1"/>
    <property type="molecule type" value="Genomic_DNA"/>
</dbReference>
<dbReference type="AlphaFoldDB" id="A0A402D2M6"/>
<dbReference type="KEGG" id="ccot:CCAX7_19860"/>
<reference evidence="1 2" key="1">
    <citation type="journal article" date="2019" name="Int. J. Syst. Evol. Microbiol.">
        <title>Capsulimonas corticalis gen. nov., sp. nov., an aerobic capsulated bacterium, of a novel bacterial order, Capsulimonadales ord. nov., of the class Armatimonadia of the phylum Armatimonadetes.</title>
        <authorList>
            <person name="Li J."/>
            <person name="Kudo C."/>
            <person name="Tonouchi A."/>
        </authorList>
    </citation>
    <scope>NUCLEOTIDE SEQUENCE [LARGE SCALE GENOMIC DNA]</scope>
    <source>
        <strain evidence="1 2">AX-7</strain>
    </source>
</reference>
<sequence length="352" mass="38529">MEFVNRFLGLVAGWNEGMSRSRINFVPINWIMMIVLATVFVGSLTSIQKGMTMNHTPIQTSVQALITDPSLMGKYVTVTGELKPDIAYQYGNKKSDGSFDVDDTWMLMVTPQTVNGIFVKVPNADFDDKKPRQVLVTGTWESMDSNLESEVDKENFKADGLNVNVVNVLNAGAAPPQPGIWVLVMAVSGVLLAAFIVTFLRQYVIFQAQPASGFSSSNVSPAAPPSVIRVTGEFAIEMRDRKRFLNVPTNPTTLENGHLALLSNIDASSRFFGVKTNNRSGVWLVAIVPASIQNVTRGSFYLGGRSFPAIRFRYEDGVNSSRKTVVLSLPTIGEREAVLTELERMTAPAVAL</sequence>
<evidence type="ECO:0000313" key="2">
    <source>
        <dbReference type="Proteomes" id="UP000287394"/>
    </source>
</evidence>
<name>A0A402D2M6_9BACT</name>
<evidence type="ECO:0000313" key="1">
    <source>
        <dbReference type="EMBL" id="BDI29935.1"/>
    </source>
</evidence>
<proteinExistence type="predicted"/>
<organism evidence="1 2">
    <name type="scientific">Capsulimonas corticalis</name>
    <dbReference type="NCBI Taxonomy" id="2219043"/>
    <lineage>
        <taxon>Bacteria</taxon>
        <taxon>Bacillati</taxon>
        <taxon>Armatimonadota</taxon>
        <taxon>Armatimonadia</taxon>
        <taxon>Capsulimonadales</taxon>
        <taxon>Capsulimonadaceae</taxon>
        <taxon>Capsulimonas</taxon>
    </lineage>
</organism>